<dbReference type="Gene3D" id="2.60.120.10">
    <property type="entry name" value="Jelly Rolls"/>
    <property type="match status" value="1"/>
</dbReference>
<dbReference type="InterPro" id="IPR011051">
    <property type="entry name" value="RmlC_Cupin_sf"/>
</dbReference>
<dbReference type="EMBL" id="LT859958">
    <property type="protein sequence ID" value="SMX55113.1"/>
    <property type="molecule type" value="Genomic_DNA"/>
</dbReference>
<dbReference type="KEGG" id="abat:CFX1CAM_2048"/>
<reference evidence="3" key="1">
    <citation type="submission" date="2017-05" db="EMBL/GenBank/DDBJ databases">
        <authorList>
            <person name="Kirkegaard R."/>
            <person name="Mcilroy J S."/>
        </authorList>
    </citation>
    <scope>NUCLEOTIDE SEQUENCE [LARGE SCALE GENOMIC DNA]</scope>
</reference>
<protein>
    <submittedName>
        <fullName evidence="2">WxcM domain-containing protein</fullName>
    </submittedName>
</protein>
<accession>A0A1Y6K645</accession>
<dbReference type="AlphaFoldDB" id="A0A1Y6K645"/>
<proteinExistence type="predicted"/>
<dbReference type="SUPFAM" id="SSF51182">
    <property type="entry name" value="RmlC-like cupins"/>
    <property type="match status" value="1"/>
</dbReference>
<evidence type="ECO:0000259" key="1">
    <source>
        <dbReference type="Pfam" id="PF05523"/>
    </source>
</evidence>
<dbReference type="CDD" id="cd20292">
    <property type="entry name" value="cupin_QdtA-like"/>
    <property type="match status" value="1"/>
</dbReference>
<keyword evidence="3" id="KW-1185">Reference proteome</keyword>
<evidence type="ECO:0000313" key="3">
    <source>
        <dbReference type="Proteomes" id="UP000195514"/>
    </source>
</evidence>
<dbReference type="OrthoDB" id="9795513at2"/>
<name>A0A1Y6K645_9CHLR</name>
<dbReference type="InterPro" id="IPR014710">
    <property type="entry name" value="RmlC-like_jellyroll"/>
</dbReference>
<dbReference type="InterPro" id="IPR008894">
    <property type="entry name" value="QdtA_cupin_dom"/>
</dbReference>
<dbReference type="Pfam" id="PF05523">
    <property type="entry name" value="FdtA"/>
    <property type="match status" value="1"/>
</dbReference>
<dbReference type="Proteomes" id="UP000195514">
    <property type="component" value="Chromosome I"/>
</dbReference>
<organism evidence="2 3">
    <name type="scientific">Candidatus Brevifilum fermentans</name>
    <dbReference type="NCBI Taxonomy" id="1986204"/>
    <lineage>
        <taxon>Bacteria</taxon>
        <taxon>Bacillati</taxon>
        <taxon>Chloroflexota</taxon>
        <taxon>Anaerolineae</taxon>
        <taxon>Anaerolineales</taxon>
        <taxon>Anaerolineaceae</taxon>
        <taxon>Candidatus Brevifilum</taxon>
    </lineage>
</organism>
<feature type="domain" description="Sugar 3,4-ketoisomerase QdtA cupin" evidence="1">
    <location>
        <begin position="8"/>
        <end position="133"/>
    </location>
</feature>
<dbReference type="RefSeq" id="WP_087862899.1">
    <property type="nucleotide sequence ID" value="NZ_LT859958.1"/>
</dbReference>
<gene>
    <name evidence="2" type="ORF">CFX1CAM_2048</name>
</gene>
<sequence length="140" mass="15711">MSADDTICRIIDLPKFSDERGSLTFLESFQHVPFDIKRVFYLYDVPGGATRAGHALKTCHQLLIAISGSFEVVIDNGVSRCEYVLNRAYKGLLIPPVIWRELKGFSTGSVCLVLASEPFDLDDYFNDYDEFLLAARGEHA</sequence>
<evidence type="ECO:0000313" key="2">
    <source>
        <dbReference type="EMBL" id="SMX55113.1"/>
    </source>
</evidence>